<protein>
    <submittedName>
        <fullName evidence="2">Uncharacterized protein</fullName>
    </submittedName>
</protein>
<dbReference type="RefSeq" id="WP_354368992.1">
    <property type="nucleotide sequence ID" value="NZ_JBEPMA010000013.1"/>
</dbReference>
<sequence length="40" mass="4437">MSKKVLELQKMEATESKVVTRKSTQSNSCHTKSSISIACH</sequence>
<evidence type="ECO:0000313" key="3">
    <source>
        <dbReference type="Proteomes" id="UP001549162"/>
    </source>
</evidence>
<evidence type="ECO:0000256" key="1">
    <source>
        <dbReference type="SAM" id="MobiDB-lite"/>
    </source>
</evidence>
<feature type="region of interest" description="Disordered" evidence="1">
    <location>
        <begin position="17"/>
        <end position="40"/>
    </location>
</feature>
<evidence type="ECO:0000313" key="2">
    <source>
        <dbReference type="EMBL" id="MET3618030.1"/>
    </source>
</evidence>
<feature type="compositionally biased region" description="Polar residues" evidence="1">
    <location>
        <begin position="21"/>
        <end position="40"/>
    </location>
</feature>
<comment type="caution">
    <text evidence="2">The sequence shown here is derived from an EMBL/GenBank/DDBJ whole genome shotgun (WGS) entry which is preliminary data.</text>
</comment>
<name>A0ABV2JB63_9FIRM</name>
<proteinExistence type="predicted"/>
<accession>A0ABV2JB63</accession>
<organism evidence="2 3">
    <name type="scientific">Peptoniphilus olsenii</name>
    <dbReference type="NCBI Taxonomy" id="411570"/>
    <lineage>
        <taxon>Bacteria</taxon>
        <taxon>Bacillati</taxon>
        <taxon>Bacillota</taxon>
        <taxon>Tissierellia</taxon>
        <taxon>Tissierellales</taxon>
        <taxon>Peptoniphilaceae</taxon>
        <taxon>Peptoniphilus</taxon>
    </lineage>
</organism>
<dbReference type="NCBIfam" id="NF038159">
    <property type="entry name" value="lanthi_III_b"/>
    <property type="match status" value="1"/>
</dbReference>
<gene>
    <name evidence="2" type="ORF">ABID14_001665</name>
</gene>
<reference evidence="2 3" key="1">
    <citation type="submission" date="2024-06" db="EMBL/GenBank/DDBJ databases">
        <title>Genomic Encyclopedia of Type Strains, Phase IV (KMG-IV): sequencing the most valuable type-strain genomes for metagenomic binning, comparative biology and taxonomic classification.</title>
        <authorList>
            <person name="Goeker M."/>
        </authorList>
    </citation>
    <scope>NUCLEOTIDE SEQUENCE [LARGE SCALE GENOMIC DNA]</scope>
    <source>
        <strain evidence="2 3">DSM 21460</strain>
    </source>
</reference>
<dbReference type="Proteomes" id="UP001549162">
    <property type="component" value="Unassembled WGS sequence"/>
</dbReference>
<keyword evidence="3" id="KW-1185">Reference proteome</keyword>
<dbReference type="EMBL" id="JBEPMA010000013">
    <property type="protein sequence ID" value="MET3618030.1"/>
    <property type="molecule type" value="Genomic_DNA"/>
</dbReference>